<evidence type="ECO:0000256" key="1">
    <source>
        <dbReference type="SAM" id="SignalP"/>
    </source>
</evidence>
<feature type="chain" id="PRO_5019020588" evidence="1">
    <location>
        <begin position="21"/>
        <end position="148"/>
    </location>
</feature>
<sequence>MRVTGAAAVWSLMLALPVAAQDVAECDWRAAAQAIAEPWAANTATFANGAVRLAVMDVLEPAAGAYHLLILSPPRSELGERQCRVMSADGSFGFAGLSVVGATASYDPATGLTVSLPAKRWSEGDVFTDTRLLVTINQASGAISGSLE</sequence>
<proteinExistence type="predicted"/>
<reference evidence="2 3" key="1">
    <citation type="submission" date="2018-08" db="EMBL/GenBank/DDBJ databases">
        <title>Flavobacterium tibetense sp. nov., isolated from a wetland YonghuCo on Tibetan Plateau.</title>
        <authorList>
            <person name="Phurbu D."/>
            <person name="Lu H."/>
            <person name="Xing P."/>
        </authorList>
    </citation>
    <scope>NUCLEOTIDE SEQUENCE [LARGE SCALE GENOMIC DNA]</scope>
    <source>
        <strain evidence="2 3">DJC</strain>
    </source>
</reference>
<evidence type="ECO:0000313" key="2">
    <source>
        <dbReference type="EMBL" id="RGP38531.1"/>
    </source>
</evidence>
<feature type="signal peptide" evidence="1">
    <location>
        <begin position="1"/>
        <end position="20"/>
    </location>
</feature>
<dbReference type="Proteomes" id="UP000284547">
    <property type="component" value="Unassembled WGS sequence"/>
</dbReference>
<keyword evidence="1" id="KW-0732">Signal</keyword>
<dbReference type="EMBL" id="QWEY01000002">
    <property type="protein sequence ID" value="RGP38531.1"/>
    <property type="molecule type" value="Genomic_DNA"/>
</dbReference>
<accession>A0A411Z641</accession>
<protein>
    <submittedName>
        <fullName evidence="2">Uncharacterized protein</fullName>
    </submittedName>
</protein>
<keyword evidence="3" id="KW-1185">Reference proteome</keyword>
<gene>
    <name evidence="2" type="ORF">D1012_05530</name>
</gene>
<comment type="caution">
    <text evidence="2">The sequence shown here is derived from an EMBL/GenBank/DDBJ whole genome shotgun (WGS) entry which is preliminary data.</text>
</comment>
<organism evidence="2 3">
    <name type="scientific">Pseudotabrizicola alkalilacus</name>
    <dbReference type="NCBI Taxonomy" id="2305252"/>
    <lineage>
        <taxon>Bacteria</taxon>
        <taxon>Pseudomonadati</taxon>
        <taxon>Pseudomonadota</taxon>
        <taxon>Alphaproteobacteria</taxon>
        <taxon>Rhodobacterales</taxon>
        <taxon>Paracoccaceae</taxon>
        <taxon>Pseudotabrizicola</taxon>
    </lineage>
</organism>
<dbReference type="AlphaFoldDB" id="A0A411Z641"/>
<evidence type="ECO:0000313" key="3">
    <source>
        <dbReference type="Proteomes" id="UP000284547"/>
    </source>
</evidence>
<dbReference type="OrthoDB" id="7862810at2"/>
<name>A0A411Z641_9RHOB</name>